<gene>
    <name evidence="2" type="ORF">AK812_SmicGene27861</name>
</gene>
<feature type="region of interest" description="Disordered" evidence="1">
    <location>
        <begin position="328"/>
        <end position="357"/>
    </location>
</feature>
<protein>
    <recommendedName>
        <fullName evidence="4">Copia protein</fullName>
    </recommendedName>
</protein>
<keyword evidence="3" id="KW-1185">Reference proteome</keyword>
<evidence type="ECO:0008006" key="4">
    <source>
        <dbReference type="Google" id="ProtNLM"/>
    </source>
</evidence>
<evidence type="ECO:0000313" key="2">
    <source>
        <dbReference type="EMBL" id="OLP90557.1"/>
    </source>
</evidence>
<dbReference type="EMBL" id="LSRX01000705">
    <property type="protein sequence ID" value="OLP90557.1"/>
    <property type="molecule type" value="Genomic_DNA"/>
</dbReference>
<evidence type="ECO:0000256" key="1">
    <source>
        <dbReference type="SAM" id="MobiDB-lite"/>
    </source>
</evidence>
<dbReference type="Proteomes" id="UP000186817">
    <property type="component" value="Unassembled WGS sequence"/>
</dbReference>
<dbReference type="OrthoDB" id="434119at2759"/>
<feature type="region of interest" description="Disordered" evidence="1">
    <location>
        <begin position="171"/>
        <end position="191"/>
    </location>
</feature>
<name>A0A1Q9D607_SYMMI</name>
<dbReference type="AlphaFoldDB" id="A0A1Q9D607"/>
<comment type="caution">
    <text evidence="2">The sequence shown here is derived from an EMBL/GenBank/DDBJ whole genome shotgun (WGS) entry which is preliminary data.</text>
</comment>
<sequence length="357" mass="38980">MWSTGAVPFHGPCAGRWTTNHRGNSPQLCNLNKKPPKGIMVKILAPCKQEGEIFTLFQEAYIANLVRLHGLDTDVSAGLPCPEEWIQDDEEAFEEENYDSLELVMAQKVTGECLWVAYRTRPDILYVTNYMAAMTTKRPVKVYRVGLKVMSYLNATAGLKLKVEATAETEAAATTETKTTTATTETKTTTATTETKTTTATAETVETQVARHYAGFKVDLSGYSDASYAPHAGKSFGCSLVMIGKTPVTWKAGKQPIVSTSVCEVVLQIGEKHCVAVPQKWWEGLNDDMKQKVLGQMFDQLHNPEGDGRVLIGLCDCHAPGDEYLAQGSDAMASSSKPEEQREGRSAGFIGAEHATQ</sequence>
<evidence type="ECO:0000313" key="3">
    <source>
        <dbReference type="Proteomes" id="UP000186817"/>
    </source>
</evidence>
<reference evidence="2 3" key="1">
    <citation type="submission" date="2016-02" db="EMBL/GenBank/DDBJ databases">
        <title>Genome analysis of coral dinoflagellate symbionts highlights evolutionary adaptations to a symbiotic lifestyle.</title>
        <authorList>
            <person name="Aranda M."/>
            <person name="Li Y."/>
            <person name="Liew Y.J."/>
            <person name="Baumgarten S."/>
            <person name="Simakov O."/>
            <person name="Wilson M."/>
            <person name="Piel J."/>
            <person name="Ashoor H."/>
            <person name="Bougouffa S."/>
            <person name="Bajic V.B."/>
            <person name="Ryu T."/>
            <person name="Ravasi T."/>
            <person name="Bayer T."/>
            <person name="Micklem G."/>
            <person name="Kim H."/>
            <person name="Bhak J."/>
            <person name="Lajeunesse T.C."/>
            <person name="Voolstra C.R."/>
        </authorList>
    </citation>
    <scope>NUCLEOTIDE SEQUENCE [LARGE SCALE GENOMIC DNA]</scope>
    <source>
        <strain evidence="2 3">CCMP2467</strain>
    </source>
</reference>
<accession>A0A1Q9D607</accession>
<proteinExistence type="predicted"/>
<organism evidence="2 3">
    <name type="scientific">Symbiodinium microadriaticum</name>
    <name type="common">Dinoflagellate</name>
    <name type="synonym">Zooxanthella microadriatica</name>
    <dbReference type="NCBI Taxonomy" id="2951"/>
    <lineage>
        <taxon>Eukaryota</taxon>
        <taxon>Sar</taxon>
        <taxon>Alveolata</taxon>
        <taxon>Dinophyceae</taxon>
        <taxon>Suessiales</taxon>
        <taxon>Symbiodiniaceae</taxon>
        <taxon>Symbiodinium</taxon>
    </lineage>
</organism>